<comment type="caution">
    <text evidence="3">The sequence shown here is derived from an EMBL/GenBank/DDBJ whole genome shotgun (WGS) entry which is preliminary data.</text>
</comment>
<accession>A0A5M3MGR7</accession>
<evidence type="ECO:0000256" key="1">
    <source>
        <dbReference type="SAM" id="Phobius"/>
    </source>
</evidence>
<keyword evidence="1" id="KW-1133">Transmembrane helix</keyword>
<gene>
    <name evidence="3" type="ORF">CONPUDRAFT_157009</name>
</gene>
<feature type="transmembrane region" description="Helical" evidence="1">
    <location>
        <begin position="105"/>
        <end position="126"/>
    </location>
</feature>
<reference evidence="4" key="1">
    <citation type="journal article" date="2012" name="Science">
        <title>The Paleozoic origin of enzymatic lignin decomposition reconstructed from 31 fungal genomes.</title>
        <authorList>
            <person name="Floudas D."/>
            <person name="Binder M."/>
            <person name="Riley R."/>
            <person name="Barry K."/>
            <person name="Blanchette R.A."/>
            <person name="Henrissat B."/>
            <person name="Martinez A.T."/>
            <person name="Otillar R."/>
            <person name="Spatafora J.W."/>
            <person name="Yadav J.S."/>
            <person name="Aerts A."/>
            <person name="Benoit I."/>
            <person name="Boyd A."/>
            <person name="Carlson A."/>
            <person name="Copeland A."/>
            <person name="Coutinho P.M."/>
            <person name="de Vries R.P."/>
            <person name="Ferreira P."/>
            <person name="Findley K."/>
            <person name="Foster B."/>
            <person name="Gaskell J."/>
            <person name="Glotzer D."/>
            <person name="Gorecki P."/>
            <person name="Heitman J."/>
            <person name="Hesse C."/>
            <person name="Hori C."/>
            <person name="Igarashi K."/>
            <person name="Jurgens J.A."/>
            <person name="Kallen N."/>
            <person name="Kersten P."/>
            <person name="Kohler A."/>
            <person name="Kuees U."/>
            <person name="Kumar T.K.A."/>
            <person name="Kuo A."/>
            <person name="LaButti K."/>
            <person name="Larrondo L.F."/>
            <person name="Lindquist E."/>
            <person name="Ling A."/>
            <person name="Lombard V."/>
            <person name="Lucas S."/>
            <person name="Lundell T."/>
            <person name="Martin R."/>
            <person name="McLaughlin D.J."/>
            <person name="Morgenstern I."/>
            <person name="Morin E."/>
            <person name="Murat C."/>
            <person name="Nagy L.G."/>
            <person name="Nolan M."/>
            <person name="Ohm R.A."/>
            <person name="Patyshakuliyeva A."/>
            <person name="Rokas A."/>
            <person name="Ruiz-Duenas F.J."/>
            <person name="Sabat G."/>
            <person name="Salamov A."/>
            <person name="Samejima M."/>
            <person name="Schmutz J."/>
            <person name="Slot J.C."/>
            <person name="St John F."/>
            <person name="Stenlid J."/>
            <person name="Sun H."/>
            <person name="Sun S."/>
            <person name="Syed K."/>
            <person name="Tsang A."/>
            <person name="Wiebenga A."/>
            <person name="Young D."/>
            <person name="Pisabarro A."/>
            <person name="Eastwood D.C."/>
            <person name="Martin F."/>
            <person name="Cullen D."/>
            <person name="Grigoriev I.V."/>
            <person name="Hibbett D.S."/>
        </authorList>
    </citation>
    <scope>NUCLEOTIDE SEQUENCE [LARGE SCALE GENOMIC DNA]</scope>
    <source>
        <strain evidence="4">RWD-64-598 SS2</strain>
    </source>
</reference>
<feature type="transmembrane region" description="Helical" evidence="1">
    <location>
        <begin position="172"/>
        <end position="193"/>
    </location>
</feature>
<keyword evidence="1" id="KW-0472">Membrane</keyword>
<dbReference type="InterPro" id="IPR045340">
    <property type="entry name" value="DUF6533"/>
</dbReference>
<evidence type="ECO:0000259" key="2">
    <source>
        <dbReference type="Pfam" id="PF20151"/>
    </source>
</evidence>
<dbReference type="EMBL" id="JH711583">
    <property type="protein sequence ID" value="EIW77825.1"/>
    <property type="molecule type" value="Genomic_DNA"/>
</dbReference>
<proteinExistence type="predicted"/>
<protein>
    <recommendedName>
        <fullName evidence="2">DUF6533 domain-containing protein</fullName>
    </recommendedName>
</protein>
<feature type="transmembrane region" description="Helical" evidence="1">
    <location>
        <begin position="146"/>
        <end position="165"/>
    </location>
</feature>
<organism evidence="3 4">
    <name type="scientific">Coniophora puteana (strain RWD-64-598)</name>
    <name type="common">Brown rot fungus</name>
    <dbReference type="NCBI Taxonomy" id="741705"/>
    <lineage>
        <taxon>Eukaryota</taxon>
        <taxon>Fungi</taxon>
        <taxon>Dikarya</taxon>
        <taxon>Basidiomycota</taxon>
        <taxon>Agaricomycotina</taxon>
        <taxon>Agaricomycetes</taxon>
        <taxon>Agaricomycetidae</taxon>
        <taxon>Boletales</taxon>
        <taxon>Coniophorineae</taxon>
        <taxon>Coniophoraceae</taxon>
        <taxon>Coniophora</taxon>
    </lineage>
</organism>
<dbReference type="Proteomes" id="UP000053558">
    <property type="component" value="Unassembled WGS sequence"/>
</dbReference>
<dbReference type="Pfam" id="PF20151">
    <property type="entry name" value="DUF6533"/>
    <property type="match status" value="1"/>
</dbReference>
<keyword evidence="1" id="KW-0812">Transmembrane</keyword>
<sequence length="295" mass="32974">MAGLLKDTERRARLCAAGTYPHGLDLYNSGMIARRGARLSAVRLHMSAIITHPTYDDDVTLGRVTQLNAYMILACSSVLVYDTLSCLDMEVRYIWQRRWSVMKVLYLWTRYSAFSSPVLGLVYFVFKPGHELTPRVCSSGVSAAFWLDGVGISISELVLAMRIWAFWGRKPFIAAIAAVVYAGFVSGATYTLYEFFRRVEIVPIEGHPGCFVIGDGTMARLLLVVFMIAPPQISPTFDMTIILCIPGRTLYSVLIAHLVLHVKAVADPKRPVQEETDAVITLTTFRFAEYEISRS</sequence>
<dbReference type="OrthoDB" id="2682264at2759"/>
<dbReference type="RefSeq" id="XP_007772150.1">
    <property type="nucleotide sequence ID" value="XM_007773960.1"/>
</dbReference>
<dbReference type="KEGG" id="cput:CONPUDRAFT_157009"/>
<dbReference type="GeneID" id="19203688"/>
<dbReference type="AlphaFoldDB" id="A0A5M3MGR7"/>
<feature type="domain" description="DUF6533" evidence="2">
    <location>
        <begin position="70"/>
        <end position="114"/>
    </location>
</feature>
<evidence type="ECO:0000313" key="3">
    <source>
        <dbReference type="EMBL" id="EIW77825.1"/>
    </source>
</evidence>
<keyword evidence="4" id="KW-1185">Reference proteome</keyword>
<name>A0A5M3MGR7_CONPW</name>
<evidence type="ECO:0000313" key="4">
    <source>
        <dbReference type="Proteomes" id="UP000053558"/>
    </source>
</evidence>